<organism evidence="2 3">
    <name type="scientific">Pirellulimonas nuda</name>
    <dbReference type="NCBI Taxonomy" id="2528009"/>
    <lineage>
        <taxon>Bacteria</taxon>
        <taxon>Pseudomonadati</taxon>
        <taxon>Planctomycetota</taxon>
        <taxon>Planctomycetia</taxon>
        <taxon>Pirellulales</taxon>
        <taxon>Lacipirellulaceae</taxon>
        <taxon>Pirellulimonas</taxon>
    </lineage>
</organism>
<dbReference type="RefSeq" id="WP_145284410.1">
    <property type="nucleotide sequence ID" value="NZ_CP036291.1"/>
</dbReference>
<dbReference type="GO" id="GO:0016989">
    <property type="term" value="F:sigma factor antagonist activity"/>
    <property type="evidence" value="ECO:0007669"/>
    <property type="project" value="TreeGrafter"/>
</dbReference>
<evidence type="ECO:0000259" key="1">
    <source>
        <dbReference type="Pfam" id="PF04773"/>
    </source>
</evidence>
<dbReference type="EMBL" id="CP036291">
    <property type="protein sequence ID" value="QDU88898.1"/>
    <property type="molecule type" value="Genomic_DNA"/>
</dbReference>
<evidence type="ECO:0000313" key="2">
    <source>
        <dbReference type="EMBL" id="QDU88898.1"/>
    </source>
</evidence>
<name>A0A518DBQ7_9BACT</name>
<reference evidence="2 3" key="1">
    <citation type="submission" date="2019-02" db="EMBL/GenBank/DDBJ databases">
        <title>Deep-cultivation of Planctomycetes and their phenomic and genomic characterization uncovers novel biology.</title>
        <authorList>
            <person name="Wiegand S."/>
            <person name="Jogler M."/>
            <person name="Boedeker C."/>
            <person name="Pinto D."/>
            <person name="Vollmers J."/>
            <person name="Rivas-Marin E."/>
            <person name="Kohn T."/>
            <person name="Peeters S.H."/>
            <person name="Heuer A."/>
            <person name="Rast P."/>
            <person name="Oberbeckmann S."/>
            <person name="Bunk B."/>
            <person name="Jeske O."/>
            <person name="Meyerdierks A."/>
            <person name="Storesund J.E."/>
            <person name="Kallscheuer N."/>
            <person name="Luecker S."/>
            <person name="Lage O.M."/>
            <person name="Pohl T."/>
            <person name="Merkel B.J."/>
            <person name="Hornburger P."/>
            <person name="Mueller R.-W."/>
            <person name="Bruemmer F."/>
            <person name="Labrenz M."/>
            <person name="Spormann A.M."/>
            <person name="Op den Camp H."/>
            <person name="Overmann J."/>
            <person name="Amann R."/>
            <person name="Jetten M.S.M."/>
            <person name="Mascher T."/>
            <person name="Medema M.H."/>
            <person name="Devos D.P."/>
            <person name="Kaster A.-K."/>
            <person name="Ovreas L."/>
            <person name="Rohde M."/>
            <person name="Galperin M.Y."/>
            <person name="Jogler C."/>
        </authorList>
    </citation>
    <scope>NUCLEOTIDE SEQUENCE [LARGE SCALE GENOMIC DNA]</scope>
    <source>
        <strain evidence="2 3">Pla175</strain>
    </source>
</reference>
<accession>A0A518DBQ7</accession>
<gene>
    <name evidence="2" type="ORF">Pla175_22820</name>
</gene>
<evidence type="ECO:0000313" key="3">
    <source>
        <dbReference type="Proteomes" id="UP000317429"/>
    </source>
</evidence>
<dbReference type="PANTHER" id="PTHR30273:SF2">
    <property type="entry name" value="PROTEIN FECR"/>
    <property type="match status" value="1"/>
</dbReference>
<dbReference type="PANTHER" id="PTHR30273">
    <property type="entry name" value="PERIPLASMIC SIGNAL SENSOR AND SIGMA FACTOR ACTIVATOR FECR-RELATED"/>
    <property type="match status" value="1"/>
</dbReference>
<feature type="domain" description="FecR protein" evidence="1">
    <location>
        <begin position="192"/>
        <end position="261"/>
    </location>
</feature>
<dbReference type="Gene3D" id="2.60.120.1440">
    <property type="match status" value="1"/>
</dbReference>
<dbReference type="KEGG" id="pnd:Pla175_22820"/>
<proteinExistence type="predicted"/>
<dbReference type="OrthoDB" id="256916at2"/>
<dbReference type="InterPro" id="IPR006860">
    <property type="entry name" value="FecR"/>
</dbReference>
<dbReference type="AlphaFoldDB" id="A0A518DBQ7"/>
<dbReference type="Proteomes" id="UP000317429">
    <property type="component" value="Chromosome"/>
</dbReference>
<dbReference type="InterPro" id="IPR012373">
    <property type="entry name" value="Ferrdict_sens_TM"/>
</dbReference>
<keyword evidence="3" id="KW-1185">Reference proteome</keyword>
<dbReference type="Pfam" id="PF04773">
    <property type="entry name" value="FecR"/>
    <property type="match status" value="1"/>
</dbReference>
<sequence>MSDNPLPNTSPISIGEVRRLAAALCDDTISPDDFLALQHAIKQSPESRAAYLEIRRVHAGLLWRSRRSRRVDDVDVTTAAPHRVGASKPAGGFERPSPPPRVYWAHSVGVAIGALACALLLAFGVSHWRSARDTPGVAAESVAKIVNGSEGCRLFIGGVSAELHQPIELRPDEEVCLLSGSIYVRFSSGVQSAVLAPAVFTPRSPLSVDMAEGRLTADVGELGHGFTVDTLEVQVVDLGTVFGVSASSDRGTEVVVFDGEVDIKPPKRRDGPPVPFTAKRVHTGEGVEIDRFSGVAPLASFVSADYVLPDEHFTQQIKRSGRVIASVSDNLIRDEEASYFYEIVASGMCEDAVAYADRGYHQWNGVDAAGMPQYLRGADFVRGFSNLKGMSSFEMYVSVKQPCTLYVLFDDRVPTPAWLAEGFVNTGDKIGLDEGPHVDERNRVLRRKFPGLGPGKSIDQTFTIWKKDVTSPGVVTCGANAANGGYKQMYGVAAAPLPESGA</sequence>
<protein>
    <submittedName>
        <fullName evidence="2">FecR protein</fullName>
    </submittedName>
</protein>